<dbReference type="SMART" id="SM00849">
    <property type="entry name" value="Lactamase_B"/>
    <property type="match status" value="1"/>
</dbReference>
<evidence type="ECO:0000256" key="6">
    <source>
        <dbReference type="SAM" id="SignalP"/>
    </source>
</evidence>
<dbReference type="InterPro" id="IPR051013">
    <property type="entry name" value="MBL_superfamily_lactonases"/>
</dbReference>
<feature type="chain" id="PRO_5016445247" evidence="6">
    <location>
        <begin position="21"/>
        <end position="281"/>
    </location>
</feature>
<keyword evidence="5" id="KW-0862">Zinc</keyword>
<dbReference type="InterPro" id="IPR036866">
    <property type="entry name" value="RibonucZ/Hydroxyglut_hydro"/>
</dbReference>
<dbReference type="Gene3D" id="3.60.15.10">
    <property type="entry name" value="Ribonuclease Z/Hydroxyacylglutathione hydrolase-like"/>
    <property type="match status" value="1"/>
</dbReference>
<reference evidence="8 9" key="1">
    <citation type="submission" date="2018-05" db="EMBL/GenBank/DDBJ databases">
        <title>Genomic Encyclopedia of Archaeal and Bacterial Type Strains, Phase II (KMG-II): from individual species to whole genera.</title>
        <authorList>
            <person name="Goeker M."/>
        </authorList>
    </citation>
    <scope>NUCLEOTIDE SEQUENCE [LARGE SCALE GENOMIC DNA]</scope>
    <source>
        <strain evidence="8 9">DSM 19975</strain>
    </source>
</reference>
<dbReference type="PANTHER" id="PTHR42978">
    <property type="entry name" value="QUORUM-QUENCHING LACTONASE YTNP-RELATED-RELATED"/>
    <property type="match status" value="1"/>
</dbReference>
<dbReference type="Proteomes" id="UP000245678">
    <property type="component" value="Unassembled WGS sequence"/>
</dbReference>
<organism evidence="8 9">
    <name type="scientific">Mucilaginibacter oryzae</name>
    <dbReference type="NCBI Taxonomy" id="468058"/>
    <lineage>
        <taxon>Bacteria</taxon>
        <taxon>Pseudomonadati</taxon>
        <taxon>Bacteroidota</taxon>
        <taxon>Sphingobacteriia</taxon>
        <taxon>Sphingobacteriales</taxon>
        <taxon>Sphingobacteriaceae</taxon>
        <taxon>Mucilaginibacter</taxon>
    </lineage>
</organism>
<dbReference type="InterPro" id="IPR001279">
    <property type="entry name" value="Metallo-B-lactamas"/>
</dbReference>
<dbReference type="Pfam" id="PF00753">
    <property type="entry name" value="Lactamase_B"/>
    <property type="match status" value="1"/>
</dbReference>
<feature type="domain" description="Metallo-beta-lactamase" evidence="7">
    <location>
        <begin position="56"/>
        <end position="262"/>
    </location>
</feature>
<sequence length="281" mass="31258">MKKVCLLVLASTLVTLAAYAQTPTYKVYSVKFAESGYPFKVSDWALNGSNEPVKIDFMVWLIRGSNGKNILVDAGFLGDIEDAKDFQLKTYRRPDSALLKLGVKPGDITDIILSHPHWDHIDGLGLFPNATVWMQKQDYEFFTGAAWQKPGEAGGFAKRDVINAVNLNLAGRLKLVDGDDKEIIKGMRVYTGSRHTYNSQYVLVNTGSNKVILASDNIWVYYSLQHLVPSSAGGTLDPAGYVKAMERMKTLVGNPKFIIPGHDDRQMEIFPKVAEDIVEIR</sequence>
<comment type="similarity">
    <text evidence="2">Belongs to the metallo-beta-lactamase superfamily.</text>
</comment>
<dbReference type="PANTHER" id="PTHR42978:SF7">
    <property type="entry name" value="METALLO-HYDROLASE RV2300C-RELATED"/>
    <property type="match status" value="1"/>
</dbReference>
<dbReference type="EMBL" id="QGHA01000002">
    <property type="protein sequence ID" value="PWK79214.1"/>
    <property type="molecule type" value="Genomic_DNA"/>
</dbReference>
<evidence type="ECO:0000256" key="5">
    <source>
        <dbReference type="ARBA" id="ARBA00022833"/>
    </source>
</evidence>
<keyword evidence="6" id="KW-0732">Signal</keyword>
<feature type="signal peptide" evidence="6">
    <location>
        <begin position="1"/>
        <end position="20"/>
    </location>
</feature>
<evidence type="ECO:0000256" key="2">
    <source>
        <dbReference type="ARBA" id="ARBA00007749"/>
    </source>
</evidence>
<proteinExistence type="inferred from homology"/>
<dbReference type="GO" id="GO:0046872">
    <property type="term" value="F:metal ion binding"/>
    <property type="evidence" value="ECO:0007669"/>
    <property type="project" value="UniProtKB-KW"/>
</dbReference>
<keyword evidence="3" id="KW-0479">Metal-binding</keyword>
<comment type="cofactor">
    <cofactor evidence="1">
        <name>Zn(2+)</name>
        <dbReference type="ChEBI" id="CHEBI:29105"/>
    </cofactor>
</comment>
<keyword evidence="9" id="KW-1185">Reference proteome</keyword>
<dbReference type="AlphaFoldDB" id="A0A316HDI2"/>
<evidence type="ECO:0000313" key="8">
    <source>
        <dbReference type="EMBL" id="PWK79214.1"/>
    </source>
</evidence>
<evidence type="ECO:0000256" key="4">
    <source>
        <dbReference type="ARBA" id="ARBA00022801"/>
    </source>
</evidence>
<evidence type="ECO:0000259" key="7">
    <source>
        <dbReference type="SMART" id="SM00849"/>
    </source>
</evidence>
<gene>
    <name evidence="8" type="ORF">LX99_01670</name>
</gene>
<evidence type="ECO:0000256" key="3">
    <source>
        <dbReference type="ARBA" id="ARBA00022723"/>
    </source>
</evidence>
<protein>
    <submittedName>
        <fullName evidence="8">Glyoxylase-like metal-dependent hydrolase (Beta-lactamase superfamily II)</fullName>
    </submittedName>
</protein>
<dbReference type="SUPFAM" id="SSF56281">
    <property type="entry name" value="Metallo-hydrolase/oxidoreductase"/>
    <property type="match status" value="1"/>
</dbReference>
<evidence type="ECO:0000256" key="1">
    <source>
        <dbReference type="ARBA" id="ARBA00001947"/>
    </source>
</evidence>
<keyword evidence="4 8" id="KW-0378">Hydrolase</keyword>
<accession>A0A316HDI2</accession>
<name>A0A316HDI2_9SPHI</name>
<dbReference type="CDD" id="cd07729">
    <property type="entry name" value="AHL_lactonase_MBL-fold"/>
    <property type="match status" value="1"/>
</dbReference>
<evidence type="ECO:0000313" key="9">
    <source>
        <dbReference type="Proteomes" id="UP000245678"/>
    </source>
</evidence>
<dbReference type="RefSeq" id="WP_109607416.1">
    <property type="nucleotide sequence ID" value="NZ_QGHA01000002.1"/>
</dbReference>
<comment type="caution">
    <text evidence="8">The sequence shown here is derived from an EMBL/GenBank/DDBJ whole genome shotgun (WGS) entry which is preliminary data.</text>
</comment>
<dbReference type="GO" id="GO:0016787">
    <property type="term" value="F:hydrolase activity"/>
    <property type="evidence" value="ECO:0007669"/>
    <property type="project" value="UniProtKB-KW"/>
</dbReference>